<dbReference type="Pfam" id="PF07561">
    <property type="entry name" value="DUF1540"/>
    <property type="match status" value="1"/>
</dbReference>
<evidence type="ECO:0000259" key="1">
    <source>
        <dbReference type="Pfam" id="PF07561"/>
    </source>
</evidence>
<proteinExistence type="predicted"/>
<reference evidence="2" key="1">
    <citation type="journal article" date="2021" name="PeerJ">
        <title>Extensive microbial diversity within the chicken gut microbiome revealed by metagenomics and culture.</title>
        <authorList>
            <person name="Gilroy R."/>
            <person name="Ravi A."/>
            <person name="Getino M."/>
            <person name="Pursley I."/>
            <person name="Horton D.L."/>
            <person name="Alikhan N.F."/>
            <person name="Baker D."/>
            <person name="Gharbi K."/>
            <person name="Hall N."/>
            <person name="Watson M."/>
            <person name="Adriaenssens E.M."/>
            <person name="Foster-Nyarko E."/>
            <person name="Jarju S."/>
            <person name="Secka A."/>
            <person name="Antonio M."/>
            <person name="Oren A."/>
            <person name="Chaudhuri R.R."/>
            <person name="La Ragione R."/>
            <person name="Hildebrand F."/>
            <person name="Pallen M.J."/>
        </authorList>
    </citation>
    <scope>NUCLEOTIDE SEQUENCE</scope>
    <source>
        <strain evidence="2">CHK187-11901</strain>
    </source>
</reference>
<feature type="domain" description="DUF1540" evidence="1">
    <location>
        <begin position="7"/>
        <end position="48"/>
    </location>
</feature>
<accession>A0A9D2NPH9</accession>
<dbReference type="Proteomes" id="UP000823896">
    <property type="component" value="Unassembled WGS sequence"/>
</dbReference>
<evidence type="ECO:0000313" key="3">
    <source>
        <dbReference type="Proteomes" id="UP000823896"/>
    </source>
</evidence>
<organism evidence="2 3">
    <name type="scientific">Candidatus Merdibacter merdavium</name>
    <dbReference type="NCBI Taxonomy" id="2838692"/>
    <lineage>
        <taxon>Bacteria</taxon>
        <taxon>Bacillati</taxon>
        <taxon>Bacillota</taxon>
        <taxon>Erysipelotrichia</taxon>
        <taxon>Erysipelotrichales</taxon>
        <taxon>Erysipelotrichaceae</taxon>
        <taxon>Merdibacter</taxon>
    </lineage>
</organism>
<name>A0A9D2NPH9_9FIRM</name>
<gene>
    <name evidence="2" type="ORF">H9702_00280</name>
</gene>
<evidence type="ECO:0000313" key="2">
    <source>
        <dbReference type="EMBL" id="HJC35554.1"/>
    </source>
</evidence>
<comment type="caution">
    <text evidence="2">The sequence shown here is derived from an EMBL/GenBank/DDBJ whole genome shotgun (WGS) entry which is preliminary data.</text>
</comment>
<dbReference type="EMBL" id="DWWM01000001">
    <property type="protein sequence ID" value="HJC35554.1"/>
    <property type="molecule type" value="Genomic_DNA"/>
</dbReference>
<dbReference type="AlphaFoldDB" id="A0A9D2NPH9"/>
<reference evidence="2" key="2">
    <citation type="submission" date="2021-04" db="EMBL/GenBank/DDBJ databases">
        <authorList>
            <person name="Gilroy R."/>
        </authorList>
    </citation>
    <scope>NUCLEOTIDE SEQUENCE</scope>
    <source>
        <strain evidence="2">CHK187-11901</strain>
    </source>
</reference>
<sequence length="53" mass="5960">MNTKTEILCNVNSCKFQKDQRCHAKTISVCCDNCVEPNCSHETACSSFACKER</sequence>
<protein>
    <submittedName>
        <fullName evidence="2">DUF1540 domain-containing protein</fullName>
    </submittedName>
</protein>
<dbReference type="InterPro" id="IPR011437">
    <property type="entry name" value="DUF1540"/>
</dbReference>